<dbReference type="SUPFAM" id="SSF52266">
    <property type="entry name" value="SGNH hydrolase"/>
    <property type="match status" value="1"/>
</dbReference>
<dbReference type="AlphaFoldDB" id="A0A917N6L7"/>
<dbReference type="Pfam" id="PF13472">
    <property type="entry name" value="Lipase_GDSL_2"/>
    <property type="match status" value="1"/>
</dbReference>
<evidence type="ECO:0000313" key="3">
    <source>
        <dbReference type="Proteomes" id="UP000613743"/>
    </source>
</evidence>
<dbReference type="InterPro" id="IPR051532">
    <property type="entry name" value="Ester_Hydrolysis_Enzymes"/>
</dbReference>
<dbReference type="Gene3D" id="3.40.50.1110">
    <property type="entry name" value="SGNH hydrolase"/>
    <property type="match status" value="1"/>
</dbReference>
<name>A0A917N6L7_9GAMM</name>
<reference evidence="2" key="1">
    <citation type="journal article" date="2014" name="Int. J. Syst. Evol. Microbiol.">
        <title>Complete genome sequence of Corynebacterium casei LMG S-19264T (=DSM 44701T), isolated from a smear-ripened cheese.</title>
        <authorList>
            <consortium name="US DOE Joint Genome Institute (JGI-PGF)"/>
            <person name="Walter F."/>
            <person name="Albersmeier A."/>
            <person name="Kalinowski J."/>
            <person name="Ruckert C."/>
        </authorList>
    </citation>
    <scope>NUCLEOTIDE SEQUENCE</scope>
    <source>
        <strain evidence="2">JCM 30804</strain>
    </source>
</reference>
<dbReference type="PANTHER" id="PTHR30383">
    <property type="entry name" value="THIOESTERASE 1/PROTEASE 1/LYSOPHOSPHOLIPASE L1"/>
    <property type="match status" value="1"/>
</dbReference>
<gene>
    <name evidence="2" type="ORF">GCM10009332_05510</name>
</gene>
<dbReference type="GO" id="GO:0006629">
    <property type="term" value="P:lipid metabolic process"/>
    <property type="evidence" value="ECO:0007669"/>
    <property type="project" value="InterPro"/>
</dbReference>
<evidence type="ECO:0000259" key="1">
    <source>
        <dbReference type="Pfam" id="PF13472"/>
    </source>
</evidence>
<organism evidence="2 3">
    <name type="scientific">Shewanella gelidii</name>
    <dbReference type="NCBI Taxonomy" id="1642821"/>
    <lineage>
        <taxon>Bacteria</taxon>
        <taxon>Pseudomonadati</taxon>
        <taxon>Pseudomonadota</taxon>
        <taxon>Gammaproteobacteria</taxon>
        <taxon>Alteromonadales</taxon>
        <taxon>Shewanellaceae</taxon>
        <taxon>Shewanella</taxon>
    </lineage>
</organism>
<dbReference type="InterPro" id="IPR036514">
    <property type="entry name" value="SGNH_hydro_sf"/>
</dbReference>
<dbReference type="InterPro" id="IPR013830">
    <property type="entry name" value="SGNH_hydro"/>
</dbReference>
<dbReference type="InterPro" id="IPR008265">
    <property type="entry name" value="Lipase_GDSL_AS"/>
</dbReference>
<protein>
    <submittedName>
        <fullName evidence="2">Arylesterase</fullName>
    </submittedName>
</protein>
<dbReference type="PROSITE" id="PS01098">
    <property type="entry name" value="LIPASE_GDSL_SER"/>
    <property type="match status" value="1"/>
</dbReference>
<accession>A0A917N6L7</accession>
<comment type="caution">
    <text evidence="2">The sequence shown here is derived from an EMBL/GenBank/DDBJ whole genome shotgun (WGS) entry which is preliminary data.</text>
</comment>
<dbReference type="PANTHER" id="PTHR30383:SF5">
    <property type="entry name" value="SGNH HYDROLASE-TYPE ESTERASE DOMAIN-CONTAINING PROTEIN"/>
    <property type="match status" value="1"/>
</dbReference>
<proteinExistence type="predicted"/>
<sequence length="194" mass="21110">MVKLLLKIFLLVLLIGCSEPSLPKLTAPATILAFGDSLTAGVGASTGKDYPSVLAQMSGLEVINAGVSGETTAEGLRRFESQLVESKPQLVILLEGGNDILRNHDLKQTEHNLSKMIAIAQRLDIAVLLVAVPQKNMFLTPAPLYQQLAEKYQIPLLEEVLSELLRQPGLKSDSIHLNDAGYQRLAETIYAELH</sequence>
<dbReference type="EMBL" id="BMPZ01000001">
    <property type="protein sequence ID" value="GGI71133.1"/>
    <property type="molecule type" value="Genomic_DNA"/>
</dbReference>
<dbReference type="Proteomes" id="UP000613743">
    <property type="component" value="Unassembled WGS sequence"/>
</dbReference>
<feature type="domain" description="SGNH hydrolase-type esterase" evidence="1">
    <location>
        <begin position="33"/>
        <end position="184"/>
    </location>
</feature>
<evidence type="ECO:0000313" key="2">
    <source>
        <dbReference type="EMBL" id="GGI71133.1"/>
    </source>
</evidence>
<dbReference type="RefSeq" id="WP_188917569.1">
    <property type="nucleotide sequence ID" value="NZ_BMPZ01000001.1"/>
</dbReference>
<reference evidence="2" key="2">
    <citation type="submission" date="2020-09" db="EMBL/GenBank/DDBJ databases">
        <authorList>
            <person name="Sun Q."/>
            <person name="Ohkuma M."/>
        </authorList>
    </citation>
    <scope>NUCLEOTIDE SEQUENCE</scope>
    <source>
        <strain evidence="2">JCM 30804</strain>
    </source>
</reference>
<keyword evidence="3" id="KW-1185">Reference proteome</keyword>
<dbReference type="GO" id="GO:0004622">
    <property type="term" value="F:phosphatidylcholine lysophospholipase activity"/>
    <property type="evidence" value="ECO:0007669"/>
    <property type="project" value="TreeGrafter"/>
</dbReference>